<reference evidence="2" key="1">
    <citation type="submission" date="2022-12" db="EMBL/GenBank/DDBJ databases">
        <title>Peptostreptococcus.</title>
        <authorList>
            <person name="Lee S.H."/>
        </authorList>
    </citation>
    <scope>NUCLEOTIDE SEQUENCE</scope>
    <source>
        <strain evidence="2">CBA3647</strain>
    </source>
</reference>
<name>A0ABY7JMB9_9FIRM</name>
<keyword evidence="3" id="KW-1185">Reference proteome</keyword>
<dbReference type="Proteomes" id="UP001164187">
    <property type="component" value="Chromosome"/>
</dbReference>
<feature type="transmembrane region" description="Helical" evidence="1">
    <location>
        <begin position="28"/>
        <end position="52"/>
    </location>
</feature>
<gene>
    <name evidence="2" type="ORF">O0R46_07815</name>
</gene>
<feature type="transmembrane region" description="Helical" evidence="1">
    <location>
        <begin position="206"/>
        <end position="222"/>
    </location>
</feature>
<evidence type="ECO:0000313" key="3">
    <source>
        <dbReference type="Proteomes" id="UP001164187"/>
    </source>
</evidence>
<protein>
    <submittedName>
        <fullName evidence="2">Ferric reductase-like transmembrane domain-containing protein</fullName>
    </submittedName>
</protein>
<keyword evidence="1" id="KW-1133">Transmembrane helix</keyword>
<evidence type="ECO:0000256" key="1">
    <source>
        <dbReference type="SAM" id="Phobius"/>
    </source>
</evidence>
<sequence>MRIILSFLIVTLLAYILSKKINKYCKEIYIVSLLISGIVLWHTYLSLNGYIITYSPILNILMDAIKSGALGGAIFILVMYMGVFDKSNNFTRRLRKNRGVLSIIGSILLLPHILAYMISYIQNATILTENGFNFVLALVLFVSGLIAFIIMVPLFITSFIKIRKNMDRGKWKKIQANAYIFYAMIFIHVIALYLSKNPSYSRNINLIFYISVFTSYSLFKFIDTNKLYLNV</sequence>
<organism evidence="2 3">
    <name type="scientific">Peptostreptococcus equinus</name>
    <dbReference type="NCBI Taxonomy" id="3003601"/>
    <lineage>
        <taxon>Bacteria</taxon>
        <taxon>Bacillati</taxon>
        <taxon>Bacillota</taxon>
        <taxon>Clostridia</taxon>
        <taxon>Peptostreptococcales</taxon>
        <taxon>Peptostreptococcaceae</taxon>
        <taxon>Peptostreptococcus</taxon>
    </lineage>
</organism>
<dbReference type="EMBL" id="CP114052">
    <property type="protein sequence ID" value="WAW14499.1"/>
    <property type="molecule type" value="Genomic_DNA"/>
</dbReference>
<evidence type="ECO:0000313" key="2">
    <source>
        <dbReference type="EMBL" id="WAW14499.1"/>
    </source>
</evidence>
<keyword evidence="1" id="KW-0812">Transmembrane</keyword>
<feature type="transmembrane region" description="Helical" evidence="1">
    <location>
        <begin position="64"/>
        <end position="83"/>
    </location>
</feature>
<proteinExistence type="predicted"/>
<accession>A0ABY7JMB9</accession>
<dbReference type="RefSeq" id="WP_269311188.1">
    <property type="nucleotide sequence ID" value="NZ_CP114052.1"/>
</dbReference>
<feature type="transmembrane region" description="Helical" evidence="1">
    <location>
        <begin position="176"/>
        <end position="194"/>
    </location>
</feature>
<feature type="transmembrane region" description="Helical" evidence="1">
    <location>
        <begin position="103"/>
        <end position="121"/>
    </location>
</feature>
<feature type="transmembrane region" description="Helical" evidence="1">
    <location>
        <begin position="133"/>
        <end position="156"/>
    </location>
</feature>
<keyword evidence="1" id="KW-0472">Membrane</keyword>